<evidence type="ECO:0000256" key="1">
    <source>
        <dbReference type="SAM" id="Coils"/>
    </source>
</evidence>
<feature type="coiled-coil region" evidence="1">
    <location>
        <begin position="38"/>
        <end position="72"/>
    </location>
</feature>
<dbReference type="PANTHER" id="PTHR35794">
    <property type="entry name" value="CELL DIVISION PROTEIN DIVIVA"/>
    <property type="match status" value="1"/>
</dbReference>
<dbReference type="FunCoup" id="A0A5R8QGM4">
    <property type="interactions" value="5"/>
</dbReference>
<dbReference type="RefSeq" id="WP_138190250.1">
    <property type="nucleotide sequence ID" value="NZ_VBWP01000002.1"/>
</dbReference>
<evidence type="ECO:0000313" key="3">
    <source>
        <dbReference type="EMBL" id="TLG76613.1"/>
    </source>
</evidence>
<feature type="region of interest" description="Disordered" evidence="2">
    <location>
        <begin position="180"/>
        <end position="201"/>
    </location>
</feature>
<sequence length="201" mass="22790">MSTSTAIRKTMFGGYKKQDVDSLLESITTEQFELQKKNKDLMDRCSQLETDLQNYRNMEDTLKRALMVAEEAATDLQKIVEQEAQQIIDDAAVNADRIVEEALVQAKDALTAIERMKKDVDVFKQRLKLLLEAQLELTDDDVWREVVSSLDGYESPDVLEPAPQENTSDFSIGAFDDFLNQQQTGGQTEPELPPLILDDEQ</sequence>
<reference evidence="3 4" key="1">
    <citation type="submission" date="2019-05" db="EMBL/GenBank/DDBJ databases">
        <title>Culicoidintestinum kansasii gen. nov., sp. nov. from the gastrointestinal tract of the biting midge, Culicoides sonorensis.</title>
        <authorList>
            <person name="Neupane S."/>
            <person name="Ghosh A."/>
            <person name="Gunther S."/>
            <person name="Martin K."/>
            <person name="Zurek L."/>
        </authorList>
    </citation>
    <scope>NUCLEOTIDE SEQUENCE [LARGE SCALE GENOMIC DNA]</scope>
    <source>
        <strain evidence="3 4">CS-1</strain>
    </source>
</reference>
<dbReference type="Pfam" id="PF05103">
    <property type="entry name" value="DivIVA"/>
    <property type="match status" value="1"/>
</dbReference>
<keyword evidence="4" id="KW-1185">Reference proteome</keyword>
<proteinExistence type="predicted"/>
<dbReference type="Gene3D" id="6.10.250.660">
    <property type="match status" value="1"/>
</dbReference>
<dbReference type="InterPro" id="IPR007793">
    <property type="entry name" value="DivIVA_fam"/>
</dbReference>
<dbReference type="InParanoid" id="A0A5R8QGM4"/>
<evidence type="ECO:0000256" key="2">
    <source>
        <dbReference type="SAM" id="MobiDB-lite"/>
    </source>
</evidence>
<protein>
    <submittedName>
        <fullName evidence="3">DivIVA domain-containing protein</fullName>
    </submittedName>
</protein>
<name>A0A5R8QGM4_9FIRM</name>
<dbReference type="OrthoDB" id="9815492at2"/>
<dbReference type="EMBL" id="VBWP01000002">
    <property type="protein sequence ID" value="TLG76613.1"/>
    <property type="molecule type" value="Genomic_DNA"/>
</dbReference>
<accession>A0A5R8QGM4</accession>
<organism evidence="3 4">
    <name type="scientific">Culicoidibacter larvae</name>
    <dbReference type="NCBI Taxonomy" id="2579976"/>
    <lineage>
        <taxon>Bacteria</taxon>
        <taxon>Bacillati</taxon>
        <taxon>Bacillota</taxon>
        <taxon>Culicoidibacteria</taxon>
        <taxon>Culicoidibacterales</taxon>
        <taxon>Culicoidibacteraceae</taxon>
        <taxon>Culicoidibacter</taxon>
    </lineage>
</organism>
<dbReference type="PANTHER" id="PTHR35794:SF2">
    <property type="entry name" value="CELL DIVISION PROTEIN DIVIVA"/>
    <property type="match status" value="1"/>
</dbReference>
<feature type="coiled-coil region" evidence="1">
    <location>
        <begin position="99"/>
        <end position="133"/>
    </location>
</feature>
<dbReference type="Proteomes" id="UP000306912">
    <property type="component" value="Unassembled WGS sequence"/>
</dbReference>
<gene>
    <name evidence="3" type="ORF">FEZ08_03060</name>
</gene>
<dbReference type="AlphaFoldDB" id="A0A5R8QGM4"/>
<comment type="caution">
    <text evidence="3">The sequence shown here is derived from an EMBL/GenBank/DDBJ whole genome shotgun (WGS) entry which is preliminary data.</text>
</comment>
<evidence type="ECO:0000313" key="4">
    <source>
        <dbReference type="Proteomes" id="UP000306912"/>
    </source>
</evidence>
<keyword evidence="1" id="KW-0175">Coiled coil</keyword>